<sequence>MIRFDDVEVRFGDQVAIPGLDLEIHEGEFFTLLGPSGCGKTTALRTLAGFVDPSRGDIVIDGQVATRLPSEKRRVGMVFQNYALFPSMSVRQNIAFGLTVRKAGKAETDRLVRAIADQVELSAAQLDKNVAELSGGQQQRVAIARALVLEPRILLLDEPLSNLDAKLRVQLRDQLKGLQSRLGITTVYVTHDQEEALTMSDRIAVFDAGRIEQVGTPEDIYDRSATEFVATFVGAINALGPSTVARLREAGATDLDASGRAYVRLERVSVAARDAAGADPRRVRLDGVVAERKYHGSYSTYRVDLGDDAVEALVAETGAPPLAPGTEVVVGIDPAAILQYRS</sequence>
<dbReference type="InterPro" id="IPR003439">
    <property type="entry name" value="ABC_transporter-like_ATP-bd"/>
</dbReference>
<evidence type="ECO:0000313" key="6">
    <source>
        <dbReference type="Proteomes" id="UP000032604"/>
    </source>
</evidence>
<dbReference type="GO" id="GO:0043190">
    <property type="term" value="C:ATP-binding cassette (ABC) transporter complex"/>
    <property type="evidence" value="ECO:0007669"/>
    <property type="project" value="InterPro"/>
</dbReference>
<dbReference type="RefSeq" id="WP_045527432.1">
    <property type="nucleotide sequence ID" value="NZ_CP011043.1"/>
</dbReference>
<protein>
    <submittedName>
        <fullName evidence="5">ABC transporter</fullName>
    </submittedName>
</protein>
<evidence type="ECO:0000256" key="2">
    <source>
        <dbReference type="ARBA" id="ARBA00022741"/>
    </source>
</evidence>
<dbReference type="PROSITE" id="PS00211">
    <property type="entry name" value="ABC_TRANSPORTER_1"/>
    <property type="match status" value="1"/>
</dbReference>
<name>A0A0D5CHB2_9MICO</name>
<dbReference type="GO" id="GO:0140359">
    <property type="term" value="F:ABC-type transporter activity"/>
    <property type="evidence" value="ECO:0007669"/>
    <property type="project" value="UniProtKB-ARBA"/>
</dbReference>
<dbReference type="InterPro" id="IPR027417">
    <property type="entry name" value="P-loop_NTPase"/>
</dbReference>
<dbReference type="InterPro" id="IPR008995">
    <property type="entry name" value="Mo/tungstate-bd_C_term_dom"/>
</dbReference>
<dbReference type="InterPro" id="IPR050093">
    <property type="entry name" value="ABC_SmlMolc_Importer"/>
</dbReference>
<dbReference type="PANTHER" id="PTHR42781">
    <property type="entry name" value="SPERMIDINE/PUTRESCINE IMPORT ATP-BINDING PROTEIN POTA"/>
    <property type="match status" value="1"/>
</dbReference>
<dbReference type="Proteomes" id="UP000032604">
    <property type="component" value="Chromosome"/>
</dbReference>
<dbReference type="PANTHER" id="PTHR42781:SF4">
    <property type="entry name" value="SPERMIDINE_PUTRESCINE IMPORT ATP-BINDING PROTEIN POTA"/>
    <property type="match status" value="1"/>
</dbReference>
<dbReference type="InterPro" id="IPR013611">
    <property type="entry name" value="Transp-assoc_OB_typ2"/>
</dbReference>
<dbReference type="SMART" id="SM00382">
    <property type="entry name" value="AAA"/>
    <property type="match status" value="1"/>
</dbReference>
<dbReference type="InterPro" id="IPR003593">
    <property type="entry name" value="AAA+_ATPase"/>
</dbReference>
<keyword evidence="1" id="KW-0813">Transport</keyword>
<feature type="domain" description="ABC transporter" evidence="4">
    <location>
        <begin position="2"/>
        <end position="233"/>
    </location>
</feature>
<dbReference type="Pfam" id="PF00005">
    <property type="entry name" value="ABC_tran"/>
    <property type="match status" value="1"/>
</dbReference>
<dbReference type="PROSITE" id="PS50893">
    <property type="entry name" value="ABC_TRANSPORTER_2"/>
    <property type="match status" value="1"/>
</dbReference>
<evidence type="ECO:0000313" key="5">
    <source>
        <dbReference type="EMBL" id="AJW78660.1"/>
    </source>
</evidence>
<dbReference type="Gene3D" id="3.40.50.300">
    <property type="entry name" value="P-loop containing nucleotide triphosphate hydrolases"/>
    <property type="match status" value="1"/>
</dbReference>
<dbReference type="KEGG" id="cmh:VO01_05520"/>
<evidence type="ECO:0000256" key="1">
    <source>
        <dbReference type="ARBA" id="ARBA00022448"/>
    </source>
</evidence>
<dbReference type="AlphaFoldDB" id="A0A0D5CHB2"/>
<organism evidence="5 6">
    <name type="scientific">Clavibacter michiganensis subsp. insidiosus</name>
    <dbReference type="NCBI Taxonomy" id="33014"/>
    <lineage>
        <taxon>Bacteria</taxon>
        <taxon>Bacillati</taxon>
        <taxon>Actinomycetota</taxon>
        <taxon>Actinomycetes</taxon>
        <taxon>Micrococcales</taxon>
        <taxon>Microbacteriaceae</taxon>
        <taxon>Clavibacter</taxon>
    </lineage>
</organism>
<dbReference type="Pfam" id="PF08402">
    <property type="entry name" value="TOBE_2"/>
    <property type="match status" value="1"/>
</dbReference>
<dbReference type="PATRIC" id="fig|33014.5.peg.1150"/>
<dbReference type="GO" id="GO:0005524">
    <property type="term" value="F:ATP binding"/>
    <property type="evidence" value="ECO:0007669"/>
    <property type="project" value="UniProtKB-KW"/>
</dbReference>
<reference evidence="5 6" key="1">
    <citation type="journal article" date="2015" name="Genome Announc.">
        <title>Complete Genome Sequence of Clavibacter michiganensis subsp. insidiosus R1-1 Using PacBio Single-Molecule Real-Time Technology.</title>
        <authorList>
            <person name="Lu Y."/>
            <person name="Samac D.A."/>
            <person name="Glazebrook J."/>
            <person name="Ishimaru C.A."/>
        </authorList>
    </citation>
    <scope>NUCLEOTIDE SEQUENCE [LARGE SCALE GENOMIC DNA]</scope>
    <source>
        <strain evidence="5 6">R1-1</strain>
    </source>
</reference>
<accession>A0A0D5CHB2</accession>
<dbReference type="OrthoDB" id="9802264at2"/>
<dbReference type="InterPro" id="IPR017871">
    <property type="entry name" value="ABC_transporter-like_CS"/>
</dbReference>
<dbReference type="HOGENOM" id="CLU_000604_1_1_11"/>
<dbReference type="GO" id="GO:0016887">
    <property type="term" value="F:ATP hydrolysis activity"/>
    <property type="evidence" value="ECO:0007669"/>
    <property type="project" value="InterPro"/>
</dbReference>
<dbReference type="EMBL" id="CP011043">
    <property type="protein sequence ID" value="AJW78660.1"/>
    <property type="molecule type" value="Genomic_DNA"/>
</dbReference>
<dbReference type="FunFam" id="3.40.50.300:FF:000042">
    <property type="entry name" value="Maltose/maltodextrin ABC transporter, ATP-binding protein"/>
    <property type="match status" value="1"/>
</dbReference>
<evidence type="ECO:0000256" key="3">
    <source>
        <dbReference type="ARBA" id="ARBA00022840"/>
    </source>
</evidence>
<keyword evidence="2" id="KW-0547">Nucleotide-binding</keyword>
<proteinExistence type="predicted"/>
<evidence type="ECO:0000259" key="4">
    <source>
        <dbReference type="PROSITE" id="PS50893"/>
    </source>
</evidence>
<keyword evidence="3" id="KW-0067">ATP-binding</keyword>
<dbReference type="SUPFAM" id="SSF50331">
    <property type="entry name" value="MOP-like"/>
    <property type="match status" value="1"/>
</dbReference>
<gene>
    <name evidence="5" type="ORF">VO01_05520</name>
</gene>
<dbReference type="SUPFAM" id="SSF52540">
    <property type="entry name" value="P-loop containing nucleoside triphosphate hydrolases"/>
    <property type="match status" value="1"/>
</dbReference>